<dbReference type="GO" id="GO:0006412">
    <property type="term" value="P:translation"/>
    <property type="evidence" value="ECO:0007669"/>
    <property type="project" value="UniProtKB-UniRule"/>
</dbReference>
<proteinExistence type="inferred from homology"/>
<dbReference type="NCBIfam" id="TIGR00079">
    <property type="entry name" value="pept_deformyl"/>
    <property type="match status" value="1"/>
</dbReference>
<evidence type="ECO:0000256" key="3">
    <source>
        <dbReference type="ARBA" id="ARBA00022801"/>
    </source>
</evidence>
<dbReference type="AlphaFoldDB" id="A0AB39TR33"/>
<dbReference type="EMBL" id="CP163445">
    <property type="protein sequence ID" value="XDQ81665.1"/>
    <property type="molecule type" value="Genomic_DNA"/>
</dbReference>
<dbReference type="Gene3D" id="3.90.45.10">
    <property type="entry name" value="Peptide deformylase"/>
    <property type="match status" value="1"/>
</dbReference>
<dbReference type="InterPro" id="IPR036821">
    <property type="entry name" value="Peptide_deformylase_sf"/>
</dbReference>
<reference evidence="7" key="1">
    <citation type="submission" date="2024-07" db="EMBL/GenBank/DDBJ databases">
        <authorList>
            <person name="Yu S.T."/>
        </authorList>
    </citation>
    <scope>NUCLEOTIDE SEQUENCE</scope>
    <source>
        <strain evidence="7">Y1</strain>
    </source>
</reference>
<sequence length="212" mass="23359">MTDRPSVLRVTEIGEPILHGPCRPATEQDFGSPELARLIDAMFATMYVADGAGLAANQVDVDLRLFVYDCPDDDGVRHTGHLLNPVIEPQTPGRRLIEEVEGCLSVPGANAELARPARVVARGFDQHGTPVTVEGTGYFARCLQHEADHLEGRLYVDRLGRRDRKDVLRQVEECRERVFAQRAEAAGRLDRTGTVAGCDLSCRCRRLDAPVS</sequence>
<feature type="binding site" evidence="6">
    <location>
        <position position="103"/>
    </location>
    <ligand>
        <name>Fe cation</name>
        <dbReference type="ChEBI" id="CHEBI:24875"/>
    </ligand>
</feature>
<dbReference type="SUPFAM" id="SSF56420">
    <property type="entry name" value="Peptide deformylase"/>
    <property type="match status" value="1"/>
</dbReference>
<feature type="binding site" evidence="6">
    <location>
        <position position="145"/>
    </location>
    <ligand>
        <name>Fe cation</name>
        <dbReference type="ChEBI" id="CHEBI:24875"/>
    </ligand>
</feature>
<dbReference type="PANTHER" id="PTHR10458">
    <property type="entry name" value="PEPTIDE DEFORMYLASE"/>
    <property type="match status" value="1"/>
</dbReference>
<dbReference type="PIRSF" id="PIRSF004749">
    <property type="entry name" value="Pep_def"/>
    <property type="match status" value="1"/>
</dbReference>
<dbReference type="InterPro" id="IPR023635">
    <property type="entry name" value="Peptide_deformylase"/>
</dbReference>
<keyword evidence="5 6" id="KW-0408">Iron</keyword>
<dbReference type="EC" id="3.5.1.88" evidence="6"/>
<comment type="catalytic activity">
    <reaction evidence="6">
        <text>N-terminal N-formyl-L-methionyl-[peptide] + H2O = N-terminal L-methionyl-[peptide] + formate</text>
        <dbReference type="Rhea" id="RHEA:24420"/>
        <dbReference type="Rhea" id="RHEA-COMP:10639"/>
        <dbReference type="Rhea" id="RHEA-COMP:10640"/>
        <dbReference type="ChEBI" id="CHEBI:15377"/>
        <dbReference type="ChEBI" id="CHEBI:15740"/>
        <dbReference type="ChEBI" id="CHEBI:49298"/>
        <dbReference type="ChEBI" id="CHEBI:64731"/>
        <dbReference type="EC" id="3.5.1.88"/>
    </reaction>
</comment>
<feature type="binding site" evidence="6">
    <location>
        <position position="149"/>
    </location>
    <ligand>
        <name>Fe cation</name>
        <dbReference type="ChEBI" id="CHEBI:24875"/>
    </ligand>
</feature>
<gene>
    <name evidence="6 7" type="primary">def</name>
    <name evidence="7" type="ORF">AB2U05_25945</name>
</gene>
<keyword evidence="2 6" id="KW-0479">Metal-binding</keyword>
<evidence type="ECO:0000256" key="5">
    <source>
        <dbReference type="ARBA" id="ARBA00023004"/>
    </source>
</evidence>
<evidence type="ECO:0000256" key="1">
    <source>
        <dbReference type="ARBA" id="ARBA00010759"/>
    </source>
</evidence>
<dbReference type="FunFam" id="3.90.45.10:FF:000004">
    <property type="entry name" value="Peptide deformylase"/>
    <property type="match status" value="1"/>
</dbReference>
<dbReference type="NCBIfam" id="NF001159">
    <property type="entry name" value="PRK00150.1-3"/>
    <property type="match status" value="1"/>
</dbReference>
<comment type="cofactor">
    <cofactor evidence="6">
        <name>Fe(2+)</name>
        <dbReference type="ChEBI" id="CHEBI:29033"/>
    </cofactor>
    <text evidence="6">Binds 1 Fe(2+) ion.</text>
</comment>
<protein>
    <recommendedName>
        <fullName evidence="6">Peptide deformylase</fullName>
        <shortName evidence="6">PDF</shortName>
        <ecNumber evidence="6">3.5.1.88</ecNumber>
    </recommendedName>
    <alternativeName>
        <fullName evidence="6">Polypeptide deformylase</fullName>
    </alternativeName>
</protein>
<dbReference type="HAMAP" id="MF_00163">
    <property type="entry name" value="Pep_deformylase"/>
    <property type="match status" value="1"/>
</dbReference>
<comment type="function">
    <text evidence="6">Removes the formyl group from the N-terminal Met of newly synthesized proteins. Requires at least a dipeptide for an efficient rate of reaction. N-terminal L-methionine is a prerequisite for activity but the enzyme has broad specificity at other positions.</text>
</comment>
<evidence type="ECO:0000313" key="7">
    <source>
        <dbReference type="EMBL" id="XDQ81665.1"/>
    </source>
</evidence>
<keyword evidence="4 6" id="KW-0648">Protein biosynthesis</keyword>
<dbReference type="RefSeq" id="WP_369184394.1">
    <property type="nucleotide sequence ID" value="NZ_CP163445.1"/>
</dbReference>
<evidence type="ECO:0000256" key="4">
    <source>
        <dbReference type="ARBA" id="ARBA00022917"/>
    </source>
</evidence>
<keyword evidence="3 6" id="KW-0378">Hydrolase</keyword>
<feature type="active site" evidence="6">
    <location>
        <position position="146"/>
    </location>
</feature>
<accession>A0AB39TR33</accession>
<dbReference type="PRINTS" id="PR01576">
    <property type="entry name" value="PDEFORMYLASE"/>
</dbReference>
<comment type="similarity">
    <text evidence="1 6">Belongs to the polypeptide deformylase family.</text>
</comment>
<name>A0AB39TR33_9ACTN</name>
<dbReference type="Pfam" id="PF01327">
    <property type="entry name" value="Pep_deformylase"/>
    <property type="match status" value="1"/>
</dbReference>
<dbReference type="CDD" id="cd00487">
    <property type="entry name" value="Pep_deformylase"/>
    <property type="match status" value="1"/>
</dbReference>
<organism evidence="7">
    <name type="scientific">Streptomyces sp. Y1</name>
    <dbReference type="NCBI Taxonomy" id="3238634"/>
    <lineage>
        <taxon>Bacteria</taxon>
        <taxon>Bacillati</taxon>
        <taxon>Actinomycetota</taxon>
        <taxon>Actinomycetes</taxon>
        <taxon>Kitasatosporales</taxon>
        <taxon>Streptomycetaceae</taxon>
        <taxon>Streptomyces</taxon>
    </lineage>
</organism>
<dbReference type="PANTHER" id="PTHR10458:SF2">
    <property type="entry name" value="PEPTIDE DEFORMYLASE, MITOCHONDRIAL"/>
    <property type="match status" value="1"/>
</dbReference>
<evidence type="ECO:0000256" key="6">
    <source>
        <dbReference type="HAMAP-Rule" id="MF_00163"/>
    </source>
</evidence>
<dbReference type="GO" id="GO:0046872">
    <property type="term" value="F:metal ion binding"/>
    <property type="evidence" value="ECO:0007669"/>
    <property type="project" value="UniProtKB-KW"/>
</dbReference>
<evidence type="ECO:0000256" key="2">
    <source>
        <dbReference type="ARBA" id="ARBA00022723"/>
    </source>
</evidence>
<dbReference type="GO" id="GO:0042586">
    <property type="term" value="F:peptide deformylase activity"/>
    <property type="evidence" value="ECO:0007669"/>
    <property type="project" value="UniProtKB-UniRule"/>
</dbReference>